<keyword evidence="3" id="KW-1185">Reference proteome</keyword>
<dbReference type="OrthoDB" id="840371at2"/>
<protein>
    <submittedName>
        <fullName evidence="2">Uncharacterized protein</fullName>
    </submittedName>
</protein>
<organism evidence="2 3">
    <name type="scientific">Algoriphagus sanaruensis</name>
    <dbReference type="NCBI Taxonomy" id="1727163"/>
    <lineage>
        <taxon>Bacteria</taxon>
        <taxon>Pseudomonadati</taxon>
        <taxon>Bacteroidota</taxon>
        <taxon>Cytophagia</taxon>
        <taxon>Cytophagales</taxon>
        <taxon>Cyclobacteriaceae</taxon>
        <taxon>Algoriphagus</taxon>
    </lineage>
</organism>
<evidence type="ECO:0000313" key="2">
    <source>
        <dbReference type="EMBL" id="AMQ54971.1"/>
    </source>
</evidence>
<reference evidence="3" key="1">
    <citation type="submission" date="2015-09" db="EMBL/GenBank/DDBJ databases">
        <title>Complete sequence of Algoriphagus sp. M8-2.</title>
        <authorList>
            <person name="Shintani M."/>
        </authorList>
    </citation>
    <scope>NUCLEOTIDE SEQUENCE [LARGE SCALE GENOMIC DNA]</scope>
    <source>
        <strain evidence="3">M8-2</strain>
    </source>
</reference>
<proteinExistence type="predicted"/>
<dbReference type="KEGG" id="alm:AO498_01120"/>
<accession>A0A142EIL6</accession>
<dbReference type="AlphaFoldDB" id="A0A142EIL6"/>
<dbReference type="Proteomes" id="UP000073816">
    <property type="component" value="Chromosome"/>
</dbReference>
<name>A0A142EIL6_9BACT</name>
<dbReference type="PATRIC" id="fig|1727163.4.peg.231"/>
<feature type="coiled-coil region" evidence="1">
    <location>
        <begin position="5"/>
        <end position="38"/>
    </location>
</feature>
<evidence type="ECO:0000256" key="1">
    <source>
        <dbReference type="SAM" id="Coils"/>
    </source>
</evidence>
<keyword evidence="1" id="KW-0175">Coiled coil</keyword>
<sequence length="144" mass="17145">MKTRIEELVQKYWEAETTLEEEKELKALLTESKGYEEEKSWFGILNEYQRLKPKSVKIPDQRPTRRIQLQWLGWAASLAILASTWGLWERYQTQKQEELAYQEVMEALALIQNNLSKGQQHMEPLQDLKYLNTTDQLFQTNPVR</sequence>
<reference evidence="2 3" key="2">
    <citation type="journal article" date="2016" name="Genome Announc.">
        <title>Complete Genome Sequence of Algoriphagus sp. Strain M8-2, Isolated from a Brackish Lake.</title>
        <authorList>
            <person name="Muraguchi Y."/>
            <person name="Kushimoto K."/>
            <person name="Ohtsubo Y."/>
            <person name="Suzuki T."/>
            <person name="Dohra H."/>
            <person name="Kimbara K."/>
            <person name="Shintani M."/>
        </authorList>
    </citation>
    <scope>NUCLEOTIDE SEQUENCE [LARGE SCALE GENOMIC DNA]</scope>
    <source>
        <strain evidence="2 3">M8-2</strain>
    </source>
</reference>
<dbReference type="EMBL" id="CP012836">
    <property type="protein sequence ID" value="AMQ54971.1"/>
    <property type="molecule type" value="Genomic_DNA"/>
</dbReference>
<gene>
    <name evidence="2" type="ORF">AO498_01120</name>
</gene>
<evidence type="ECO:0000313" key="3">
    <source>
        <dbReference type="Proteomes" id="UP000073816"/>
    </source>
</evidence>
<dbReference type="STRING" id="1727163.AO498_01120"/>
<dbReference type="RefSeq" id="WP_067542559.1">
    <property type="nucleotide sequence ID" value="NZ_CP012836.1"/>
</dbReference>